<dbReference type="InterPro" id="IPR025724">
    <property type="entry name" value="GAG-pre-integrase_dom"/>
</dbReference>
<proteinExistence type="predicted"/>
<dbReference type="InterPro" id="IPR036397">
    <property type="entry name" value="RNaseH_sf"/>
</dbReference>
<evidence type="ECO:0000313" key="6">
    <source>
        <dbReference type="Proteomes" id="UP001341281"/>
    </source>
</evidence>
<dbReference type="SUPFAM" id="SSF53098">
    <property type="entry name" value="Ribonuclease H-like"/>
    <property type="match status" value="1"/>
</dbReference>
<keyword evidence="6" id="KW-1185">Reference proteome</keyword>
<dbReference type="SUPFAM" id="SSF56672">
    <property type="entry name" value="DNA/RNA polymerases"/>
    <property type="match status" value="1"/>
</dbReference>
<dbReference type="InterPro" id="IPR057670">
    <property type="entry name" value="SH3_retrovirus"/>
</dbReference>
<reference evidence="5 6" key="1">
    <citation type="submission" date="2024-02" db="EMBL/GenBank/DDBJ databases">
        <title>High-quality chromosome-scale genome assembly of Pensacola bahiagrass (Paspalum notatum Flugge var. saurae).</title>
        <authorList>
            <person name="Vega J.M."/>
            <person name="Podio M."/>
            <person name="Orjuela J."/>
            <person name="Siena L.A."/>
            <person name="Pessino S.C."/>
            <person name="Combes M.C."/>
            <person name="Mariac C."/>
            <person name="Albertini E."/>
            <person name="Pupilli F."/>
            <person name="Ortiz J.P.A."/>
            <person name="Leblanc O."/>
        </authorList>
    </citation>
    <scope>NUCLEOTIDE SEQUENCE [LARGE SCALE GENOMIC DNA]</scope>
    <source>
        <strain evidence="5">R1</strain>
        <tissue evidence="5">Leaf</tissue>
    </source>
</reference>
<evidence type="ECO:0000259" key="4">
    <source>
        <dbReference type="PROSITE" id="PS50994"/>
    </source>
</evidence>
<organism evidence="5 6">
    <name type="scientific">Paspalum notatum var. saurae</name>
    <dbReference type="NCBI Taxonomy" id="547442"/>
    <lineage>
        <taxon>Eukaryota</taxon>
        <taxon>Viridiplantae</taxon>
        <taxon>Streptophyta</taxon>
        <taxon>Embryophyta</taxon>
        <taxon>Tracheophyta</taxon>
        <taxon>Spermatophyta</taxon>
        <taxon>Magnoliopsida</taxon>
        <taxon>Liliopsida</taxon>
        <taxon>Poales</taxon>
        <taxon>Poaceae</taxon>
        <taxon>PACMAD clade</taxon>
        <taxon>Panicoideae</taxon>
        <taxon>Andropogonodae</taxon>
        <taxon>Paspaleae</taxon>
        <taxon>Paspalinae</taxon>
        <taxon>Paspalum</taxon>
    </lineage>
</organism>
<dbReference type="InterPro" id="IPR012337">
    <property type="entry name" value="RNaseH-like_sf"/>
</dbReference>
<dbReference type="GO" id="GO:0016787">
    <property type="term" value="F:hydrolase activity"/>
    <property type="evidence" value="ECO:0007669"/>
    <property type="project" value="UniProtKB-KW"/>
</dbReference>
<dbReference type="InterPro" id="IPR039537">
    <property type="entry name" value="Retrotran_Ty1/copia-like"/>
</dbReference>
<dbReference type="InterPro" id="IPR013103">
    <property type="entry name" value="RVT_2"/>
</dbReference>
<feature type="compositionally biased region" description="Pro residues" evidence="3">
    <location>
        <begin position="349"/>
        <end position="362"/>
    </location>
</feature>
<dbReference type="PANTHER" id="PTHR42648:SF26">
    <property type="entry name" value="INTEGRASE CATALYTIC DOMAIN-CONTAINING PROTEIN"/>
    <property type="match status" value="1"/>
</dbReference>
<dbReference type="Pfam" id="PF25597">
    <property type="entry name" value="SH3_retrovirus"/>
    <property type="match status" value="1"/>
</dbReference>
<evidence type="ECO:0000256" key="1">
    <source>
        <dbReference type="ARBA" id="ARBA00022723"/>
    </source>
</evidence>
<dbReference type="Pfam" id="PF13976">
    <property type="entry name" value="gag_pre-integrs"/>
    <property type="match status" value="1"/>
</dbReference>
<sequence>MDGASFKPPMRGRDWDGRRRKGSPSLYVLDTLRLPSSTVSPAHVSSAASVSASSFAQWHHRLGHLCGSCLSNLVKSGCLGHTSVESNFNCKGCKLGKQTQLPYSSSVSHSARPFDLVHSDVWGPAPFVSKGGHKYYVIFVDDHSRYTWIYFMKHRSQLASIYQSFVRMVHTQFSTPIKVFRSDSGGEYLSDTFRTFLASEGTLAQLACPGAHAQNGVAERKHRHLIETARTLLISSFVPSHFWGEAVSTAVYLINRQPSSKLSGKCPGEVLFGTPPRYDHLRVFGCTCYVLLAPRERTKLTAQSVECVFLGYSPEHKGYRCYDPSSRRILPTPSTVSPSSPSIPIISIPVPPPSPPTPPPPTRSFSKPPVTQVYIRRPSSTTLASPDAPPVVDDSTNIDESLVADELRVGQRYNLRDRTVFGYPRVNVVVDEPSTYQEASSIPKWQLAMSEELVALYRTGTWDLVPLPSQVVPITSKWVFKIKTKSDGSIERYKARLVARGFQQAQGRDYDETFAPVAHMTTVLLPGLYLKWMLKNAFLHGDLHDEVYMQPPPDVQAPSGYVCRLRKALYGLKQAPRAWFQRFASVIHAAGFSSSDHDPALFIHVSPRGRTLLLLYVDDMLITGDDPDHISRVKQHLSEQFQMSNLGPLSYFLGIEGSYLSQSKYIKDLVARFGLSDPRTAATPMDLNLKLSPNDGLPLEDPSRYRHVVGSLVYLTVTRPNIAHAVHILSQFVSAPTSVHYGHLLRVLRYLRGTSSQCLFYARDSPLHLHAYSDSTWASDPTDRHSITGYCILLGSSPIAWKSKKQAAVSRSSTEAELRALATTTSEIIWLRWLLADFGISCDGPTPLLCDNTGAIRIA</sequence>
<dbReference type="Pfam" id="PF07727">
    <property type="entry name" value="RVT_2"/>
    <property type="match status" value="1"/>
</dbReference>
<protein>
    <recommendedName>
        <fullName evidence="4">Integrase catalytic domain-containing protein</fullName>
    </recommendedName>
</protein>
<accession>A0AAQ3SXY5</accession>
<dbReference type="Proteomes" id="UP001341281">
    <property type="component" value="Chromosome 03"/>
</dbReference>
<gene>
    <name evidence="5" type="ORF">U9M48_012278</name>
</gene>
<dbReference type="EMBL" id="CP144747">
    <property type="protein sequence ID" value="WVZ62539.1"/>
    <property type="molecule type" value="Genomic_DNA"/>
</dbReference>
<evidence type="ECO:0000256" key="3">
    <source>
        <dbReference type="SAM" id="MobiDB-lite"/>
    </source>
</evidence>
<dbReference type="Pfam" id="PF00665">
    <property type="entry name" value="rve"/>
    <property type="match status" value="1"/>
</dbReference>
<feature type="compositionally biased region" description="Low complexity" evidence="3">
    <location>
        <begin position="332"/>
        <end position="348"/>
    </location>
</feature>
<dbReference type="CDD" id="cd09272">
    <property type="entry name" value="RNase_HI_RT_Ty1"/>
    <property type="match status" value="1"/>
</dbReference>
<dbReference type="InterPro" id="IPR001584">
    <property type="entry name" value="Integrase_cat-core"/>
</dbReference>
<dbReference type="GO" id="GO:0046872">
    <property type="term" value="F:metal ion binding"/>
    <property type="evidence" value="ECO:0007669"/>
    <property type="project" value="UniProtKB-KW"/>
</dbReference>
<dbReference type="GO" id="GO:0003676">
    <property type="term" value="F:nucleic acid binding"/>
    <property type="evidence" value="ECO:0007669"/>
    <property type="project" value="InterPro"/>
</dbReference>
<dbReference type="PANTHER" id="PTHR42648">
    <property type="entry name" value="TRANSPOSASE, PUTATIVE-RELATED"/>
    <property type="match status" value="1"/>
</dbReference>
<dbReference type="AlphaFoldDB" id="A0AAQ3SXY5"/>
<name>A0AAQ3SXY5_PASNO</name>
<dbReference type="InterPro" id="IPR043502">
    <property type="entry name" value="DNA/RNA_pol_sf"/>
</dbReference>
<dbReference type="GO" id="GO:0015074">
    <property type="term" value="P:DNA integration"/>
    <property type="evidence" value="ECO:0007669"/>
    <property type="project" value="InterPro"/>
</dbReference>
<dbReference type="Gene3D" id="3.30.420.10">
    <property type="entry name" value="Ribonuclease H-like superfamily/Ribonuclease H"/>
    <property type="match status" value="1"/>
</dbReference>
<dbReference type="PROSITE" id="PS50994">
    <property type="entry name" value="INTEGRASE"/>
    <property type="match status" value="1"/>
</dbReference>
<keyword evidence="1" id="KW-0479">Metal-binding</keyword>
<feature type="domain" description="Integrase catalytic" evidence="4">
    <location>
        <begin position="109"/>
        <end position="275"/>
    </location>
</feature>
<feature type="region of interest" description="Disordered" evidence="3">
    <location>
        <begin position="332"/>
        <end position="368"/>
    </location>
</feature>
<keyword evidence="2" id="KW-0378">Hydrolase</keyword>
<evidence type="ECO:0000313" key="5">
    <source>
        <dbReference type="EMBL" id="WVZ62539.1"/>
    </source>
</evidence>
<evidence type="ECO:0000256" key="2">
    <source>
        <dbReference type="ARBA" id="ARBA00022801"/>
    </source>
</evidence>